<evidence type="ECO:0000313" key="11">
    <source>
        <dbReference type="Proteomes" id="UP001652397"/>
    </source>
</evidence>
<evidence type="ECO:0000256" key="6">
    <source>
        <dbReference type="ARBA" id="ARBA00022840"/>
    </source>
</evidence>
<dbReference type="GO" id="GO:0005524">
    <property type="term" value="F:ATP binding"/>
    <property type="evidence" value="ECO:0007669"/>
    <property type="project" value="UniProtKB-KW"/>
</dbReference>
<feature type="domain" description="ABC transporter" evidence="9">
    <location>
        <begin position="247"/>
        <end position="501"/>
    </location>
</feature>
<evidence type="ECO:0000259" key="9">
    <source>
        <dbReference type="PROSITE" id="PS50893"/>
    </source>
</evidence>
<proteinExistence type="predicted"/>
<dbReference type="Proteomes" id="UP001652397">
    <property type="component" value="Unassembled WGS sequence"/>
</dbReference>
<accession>A0ABT2U6E5</accession>
<dbReference type="EMBL" id="JAOQJE010000017">
    <property type="protein sequence ID" value="MCU6790193.1"/>
    <property type="molecule type" value="Genomic_DNA"/>
</dbReference>
<dbReference type="PANTHER" id="PTHR43790">
    <property type="entry name" value="CARBOHYDRATE TRANSPORT ATP-BINDING PROTEIN MG119-RELATED"/>
    <property type="match status" value="1"/>
</dbReference>
<dbReference type="PROSITE" id="PS00211">
    <property type="entry name" value="ABC_TRANSPORTER_1"/>
    <property type="match status" value="1"/>
</dbReference>
<dbReference type="RefSeq" id="WP_242977849.1">
    <property type="nucleotide sequence ID" value="NZ_JAOQJE010000017.1"/>
</dbReference>
<evidence type="ECO:0000256" key="7">
    <source>
        <dbReference type="ARBA" id="ARBA00022967"/>
    </source>
</evidence>
<evidence type="ECO:0000256" key="8">
    <source>
        <dbReference type="ARBA" id="ARBA00023136"/>
    </source>
</evidence>
<gene>
    <name evidence="10" type="ORF">OCV66_14000</name>
</gene>
<dbReference type="SMART" id="SM00382">
    <property type="entry name" value="AAA"/>
    <property type="match status" value="2"/>
</dbReference>
<feature type="domain" description="ABC transporter" evidence="9">
    <location>
        <begin position="10"/>
        <end position="248"/>
    </location>
</feature>
<keyword evidence="7" id="KW-1278">Translocase</keyword>
<keyword evidence="2" id="KW-1003">Cell membrane</keyword>
<dbReference type="PANTHER" id="PTHR43790:SF3">
    <property type="entry name" value="D-ALLOSE IMPORT ATP-BINDING PROTEIN ALSA-RELATED"/>
    <property type="match status" value="1"/>
</dbReference>
<dbReference type="Pfam" id="PF00005">
    <property type="entry name" value="ABC_tran"/>
    <property type="match status" value="2"/>
</dbReference>
<evidence type="ECO:0000256" key="1">
    <source>
        <dbReference type="ARBA" id="ARBA00022448"/>
    </source>
</evidence>
<dbReference type="InterPro" id="IPR050107">
    <property type="entry name" value="ABC_carbohydrate_import_ATPase"/>
</dbReference>
<dbReference type="PROSITE" id="PS50893">
    <property type="entry name" value="ABC_TRANSPORTER_2"/>
    <property type="match status" value="2"/>
</dbReference>
<name>A0ABT2U6E5_9FIRM</name>
<dbReference type="CDD" id="cd03216">
    <property type="entry name" value="ABC_Carb_Monos_I"/>
    <property type="match status" value="1"/>
</dbReference>
<keyword evidence="11" id="KW-1185">Reference proteome</keyword>
<dbReference type="InterPro" id="IPR017871">
    <property type="entry name" value="ABC_transporter-like_CS"/>
</dbReference>
<dbReference type="CDD" id="cd03215">
    <property type="entry name" value="ABC_Carb_Monos_II"/>
    <property type="match status" value="1"/>
</dbReference>
<keyword evidence="4" id="KW-0677">Repeat</keyword>
<keyword evidence="3" id="KW-0762">Sugar transport</keyword>
<evidence type="ECO:0000256" key="4">
    <source>
        <dbReference type="ARBA" id="ARBA00022737"/>
    </source>
</evidence>
<evidence type="ECO:0000313" key="10">
    <source>
        <dbReference type="EMBL" id="MCU6790193.1"/>
    </source>
</evidence>
<organism evidence="10 11">
    <name type="scientific">Agathobaculum ammoniilyticum</name>
    <dbReference type="NCBI Taxonomy" id="2981778"/>
    <lineage>
        <taxon>Bacteria</taxon>
        <taxon>Bacillati</taxon>
        <taxon>Bacillota</taxon>
        <taxon>Clostridia</taxon>
        <taxon>Eubacteriales</taxon>
        <taxon>Butyricicoccaceae</taxon>
        <taxon>Agathobaculum</taxon>
    </lineage>
</organism>
<protein>
    <submittedName>
        <fullName evidence="10">Sugar ABC transporter ATP-binding protein</fullName>
    </submittedName>
</protein>
<keyword evidence="8" id="KW-0472">Membrane</keyword>
<keyword evidence="1" id="KW-0813">Transport</keyword>
<evidence type="ECO:0000256" key="3">
    <source>
        <dbReference type="ARBA" id="ARBA00022597"/>
    </source>
</evidence>
<dbReference type="InterPro" id="IPR003439">
    <property type="entry name" value="ABC_transporter-like_ATP-bd"/>
</dbReference>
<evidence type="ECO:0000256" key="2">
    <source>
        <dbReference type="ARBA" id="ARBA00022475"/>
    </source>
</evidence>
<keyword evidence="5" id="KW-0547">Nucleotide-binding</keyword>
<dbReference type="SUPFAM" id="SSF52540">
    <property type="entry name" value="P-loop containing nucleoside triphosphate hydrolases"/>
    <property type="match status" value="2"/>
</dbReference>
<comment type="caution">
    <text evidence="10">The sequence shown here is derived from an EMBL/GenBank/DDBJ whole genome shotgun (WGS) entry which is preliminary data.</text>
</comment>
<dbReference type="InterPro" id="IPR003593">
    <property type="entry name" value="AAA+_ATPase"/>
</dbReference>
<sequence>MDVKQDNVILRMTGITKCFPGTLALDKVQLTCEKGKVHILLGENGAGKSTLMKIISGVYTRDEGTVWYDGQEVNFTNVRQSMEAGISMIHQELNLLPERTIAQNIYLGHEPMVKGLKGVIDYKKMVKDSRELMDRLGLDLDPNILVKKLSIAQMQMVEVVKALSKEVKLVIMDEPTSSLTDREIDKLFEIVEKLKRDNVAIIYISHRMDEIKRIGDCVTVMRDGQYIDTVDVEDMDLDTLISMMVGRKIENMYERHYREPGKVIFETKDLSGWRFRNVNINVREGEIVSLSGLIGAGRTEIAKAVFGDEPIEHGSYTLYGKQITRTTPVKSVRNSMGYLSEDRKAEGLVLQMPIKENLVAASLTKVFKGGVLRSGPEDEIGKKYVAELRIATPNAEKLVGELSGGNQQKVVIGKWLETGCKFLIIDEPTRGIDVGAKSEIYKLLDRLVGEGYGILMISSEMNEVIGISDRVYVMKDGEITGEVTRENMTQEAIMRFAVGGKERAVNE</sequence>
<keyword evidence="6 10" id="KW-0067">ATP-binding</keyword>
<dbReference type="InterPro" id="IPR027417">
    <property type="entry name" value="P-loop_NTPase"/>
</dbReference>
<dbReference type="Gene3D" id="3.40.50.300">
    <property type="entry name" value="P-loop containing nucleotide triphosphate hydrolases"/>
    <property type="match status" value="2"/>
</dbReference>
<reference evidence="10 11" key="1">
    <citation type="journal article" date="2021" name="ISME Commun">
        <title>Automated analysis of genomic sequences facilitates high-throughput and comprehensive description of bacteria.</title>
        <authorList>
            <person name="Hitch T.C.A."/>
        </authorList>
    </citation>
    <scope>NUCLEOTIDE SEQUENCE [LARGE SCALE GENOMIC DNA]</scope>
    <source>
        <strain evidence="10 11">Sanger_34</strain>
    </source>
</reference>
<evidence type="ECO:0000256" key="5">
    <source>
        <dbReference type="ARBA" id="ARBA00022741"/>
    </source>
</evidence>